<evidence type="ECO:0000313" key="4">
    <source>
        <dbReference type="EMBL" id="PKI78009.1"/>
    </source>
</evidence>
<dbReference type="Gene3D" id="1.25.40.10">
    <property type="entry name" value="Tetratricopeptide repeat domain"/>
    <property type="match status" value="2"/>
</dbReference>
<name>A0A218Y050_PUNGR</name>
<feature type="repeat" description="PPR" evidence="2">
    <location>
        <begin position="1"/>
        <end position="28"/>
    </location>
</feature>
<gene>
    <name evidence="3" type="ORF">CDL15_Pgr014733</name>
    <name evidence="4" type="ORF">CRG98_001629</name>
</gene>
<dbReference type="GO" id="GO:0003723">
    <property type="term" value="F:RNA binding"/>
    <property type="evidence" value="ECO:0007669"/>
    <property type="project" value="InterPro"/>
</dbReference>
<evidence type="ECO:0000313" key="6">
    <source>
        <dbReference type="Proteomes" id="UP000233551"/>
    </source>
</evidence>
<dbReference type="EMBL" id="PGOL01000065">
    <property type="protein sequence ID" value="PKI78009.1"/>
    <property type="molecule type" value="Genomic_DNA"/>
</dbReference>
<dbReference type="Proteomes" id="UP000233551">
    <property type="component" value="Unassembled WGS sequence"/>
</dbReference>
<evidence type="ECO:0000313" key="5">
    <source>
        <dbReference type="Proteomes" id="UP000197138"/>
    </source>
</evidence>
<dbReference type="EMBL" id="MTKT01000548">
    <property type="protein sequence ID" value="OWM90430.1"/>
    <property type="molecule type" value="Genomic_DNA"/>
</dbReference>
<evidence type="ECO:0000313" key="3">
    <source>
        <dbReference type="EMBL" id="OWM90430.1"/>
    </source>
</evidence>
<dbReference type="Pfam" id="PF13041">
    <property type="entry name" value="PPR_2"/>
    <property type="match status" value="1"/>
</dbReference>
<reference evidence="5" key="1">
    <citation type="journal article" date="2017" name="Plant J.">
        <title>The pomegranate (Punica granatum L.) genome and the genomics of punicalagin biosynthesis.</title>
        <authorList>
            <person name="Qin G."/>
            <person name="Xu C."/>
            <person name="Ming R."/>
            <person name="Tang H."/>
            <person name="Guyot R."/>
            <person name="Kramer E.M."/>
            <person name="Hu Y."/>
            <person name="Yi X."/>
            <person name="Qi Y."/>
            <person name="Xu X."/>
            <person name="Gao Z."/>
            <person name="Pan H."/>
            <person name="Jian J."/>
            <person name="Tian Y."/>
            <person name="Yue Z."/>
            <person name="Xu Y."/>
        </authorList>
    </citation>
    <scope>NUCLEOTIDE SEQUENCE [LARGE SCALE GENOMIC DNA]</scope>
    <source>
        <strain evidence="5">cv. Dabenzi</strain>
    </source>
</reference>
<dbReference type="GO" id="GO:0009451">
    <property type="term" value="P:RNA modification"/>
    <property type="evidence" value="ECO:0007669"/>
    <property type="project" value="InterPro"/>
</dbReference>
<keyword evidence="1" id="KW-0677">Repeat</keyword>
<dbReference type="AlphaFoldDB" id="A0A218Y050"/>
<organism evidence="3 5">
    <name type="scientific">Punica granatum</name>
    <name type="common">Pomegranate</name>
    <dbReference type="NCBI Taxonomy" id="22663"/>
    <lineage>
        <taxon>Eukaryota</taxon>
        <taxon>Viridiplantae</taxon>
        <taxon>Streptophyta</taxon>
        <taxon>Embryophyta</taxon>
        <taxon>Tracheophyta</taxon>
        <taxon>Spermatophyta</taxon>
        <taxon>Magnoliopsida</taxon>
        <taxon>eudicotyledons</taxon>
        <taxon>Gunneridae</taxon>
        <taxon>Pentapetalae</taxon>
        <taxon>rosids</taxon>
        <taxon>malvids</taxon>
        <taxon>Myrtales</taxon>
        <taxon>Lythraceae</taxon>
        <taxon>Punica</taxon>
    </lineage>
</organism>
<reference evidence="3" key="2">
    <citation type="submission" date="2017-06" db="EMBL/GenBank/DDBJ databases">
        <title>The pomegranate genome and the genomics of punicalagin biosynthesis.</title>
        <authorList>
            <person name="Xu C."/>
        </authorList>
    </citation>
    <scope>NUCLEOTIDE SEQUENCE [LARGE SCALE GENOMIC DNA]</scope>
    <source>
        <tissue evidence="3">Fresh leaf</tissue>
    </source>
</reference>
<dbReference type="PANTHER" id="PTHR47926">
    <property type="entry name" value="PENTATRICOPEPTIDE REPEAT-CONTAINING PROTEIN"/>
    <property type="match status" value="1"/>
</dbReference>
<dbReference type="STRING" id="22663.A0A218Y050"/>
<dbReference type="SUPFAM" id="SSF48452">
    <property type="entry name" value="TPR-like"/>
    <property type="match status" value="1"/>
</dbReference>
<proteinExistence type="predicted"/>
<feature type="repeat" description="PPR" evidence="2">
    <location>
        <begin position="95"/>
        <end position="129"/>
    </location>
</feature>
<reference evidence="4 6" key="3">
    <citation type="submission" date="2017-11" db="EMBL/GenBank/DDBJ databases">
        <title>De-novo sequencing of pomegranate (Punica granatum L.) genome.</title>
        <authorList>
            <person name="Akparov Z."/>
            <person name="Amiraslanov A."/>
            <person name="Hajiyeva S."/>
            <person name="Abbasov M."/>
            <person name="Kaur K."/>
            <person name="Hamwieh A."/>
            <person name="Solovyev V."/>
            <person name="Salamov A."/>
            <person name="Braich B."/>
            <person name="Kosarev P."/>
            <person name="Mahmoud A."/>
            <person name="Hajiyev E."/>
            <person name="Babayeva S."/>
            <person name="Izzatullayeva V."/>
            <person name="Mammadov A."/>
            <person name="Mammadov A."/>
            <person name="Sharifova S."/>
            <person name="Ojaghi J."/>
            <person name="Eynullazada K."/>
            <person name="Bayramov B."/>
            <person name="Abdulazimova A."/>
            <person name="Shahmuradov I."/>
        </authorList>
    </citation>
    <scope>NUCLEOTIDE SEQUENCE [LARGE SCALE GENOMIC DNA]</scope>
    <source>
        <strain evidence="4">AG2017</strain>
        <strain evidence="6">cv. AG2017</strain>
        <tissue evidence="4">Leaf</tissue>
    </source>
</reference>
<dbReference type="Proteomes" id="UP000197138">
    <property type="component" value="Unassembled WGS sequence"/>
</dbReference>
<keyword evidence="6" id="KW-1185">Reference proteome</keyword>
<comment type="caution">
    <text evidence="3">The sequence shown here is derived from an EMBL/GenBank/DDBJ whole genome shotgun (WGS) entry which is preliminary data.</text>
</comment>
<dbReference type="PANTHER" id="PTHR47926:SF537">
    <property type="entry name" value="PENTACOTRIPEPTIDE-REPEAT REGION OF PRORP DOMAIN-CONTAINING PROTEIN"/>
    <property type="match status" value="1"/>
</dbReference>
<dbReference type="FunFam" id="1.25.40.10:FF:000184">
    <property type="entry name" value="Pentatricopeptide repeat-containing protein, chloroplastic"/>
    <property type="match status" value="1"/>
</dbReference>
<dbReference type="InterPro" id="IPR011990">
    <property type="entry name" value="TPR-like_helical_dom_sf"/>
</dbReference>
<evidence type="ECO:0008006" key="7">
    <source>
        <dbReference type="Google" id="ProtNLM"/>
    </source>
</evidence>
<sequence>MIAGYAQNGALSEALGLFDRLREEKIQPKDVALVSVLSVCADSGSVELSEQIGRYVESQELASDTHVASVLLSMYSKCGNISKAFQIFKKIPWKDVVTWNSMIVGLAKNGLPEDAFALYKQMMETDLKPNNITFVGAFTACRCGGLVETGLKLFRSMREDYGISTEIEHYVCLVDLFCRSGRLKDAHEIVSQMEMEPNAVIWGSLFHASRIHLNVELAELSVRKLAELEPNDNWYYILLSNIYSSLDRWEEAIEVRNLVKDKKLEKEAAYIWVRVENELHKFLAADPLHPRSAEVFCILNGLAMQSLWAEHHLESGLEP</sequence>
<dbReference type="InterPro" id="IPR046848">
    <property type="entry name" value="E_motif"/>
</dbReference>
<dbReference type="Pfam" id="PF20431">
    <property type="entry name" value="E_motif"/>
    <property type="match status" value="1"/>
</dbReference>
<dbReference type="Pfam" id="PF01535">
    <property type="entry name" value="PPR"/>
    <property type="match status" value="3"/>
</dbReference>
<dbReference type="NCBIfam" id="TIGR00756">
    <property type="entry name" value="PPR"/>
    <property type="match status" value="2"/>
</dbReference>
<evidence type="ECO:0000256" key="1">
    <source>
        <dbReference type="ARBA" id="ARBA00022737"/>
    </source>
</evidence>
<dbReference type="InterPro" id="IPR046960">
    <property type="entry name" value="PPR_At4g14850-like_plant"/>
</dbReference>
<dbReference type="InterPro" id="IPR002885">
    <property type="entry name" value="PPR_rpt"/>
</dbReference>
<protein>
    <recommendedName>
        <fullName evidence="7">Pentatricopeptide repeat-containing protein</fullName>
    </recommendedName>
</protein>
<evidence type="ECO:0000256" key="2">
    <source>
        <dbReference type="PROSITE-ProRule" id="PRU00708"/>
    </source>
</evidence>
<dbReference type="PROSITE" id="PS51375">
    <property type="entry name" value="PPR"/>
    <property type="match status" value="2"/>
</dbReference>
<accession>A0A218Y050</accession>